<proteinExistence type="predicted"/>
<organism evidence="1 2">
    <name type="scientific">Merluccius polli</name>
    <name type="common">Benguela hake</name>
    <name type="synonym">Merluccius cadenati</name>
    <dbReference type="NCBI Taxonomy" id="89951"/>
    <lineage>
        <taxon>Eukaryota</taxon>
        <taxon>Metazoa</taxon>
        <taxon>Chordata</taxon>
        <taxon>Craniata</taxon>
        <taxon>Vertebrata</taxon>
        <taxon>Euteleostomi</taxon>
        <taxon>Actinopterygii</taxon>
        <taxon>Neopterygii</taxon>
        <taxon>Teleostei</taxon>
        <taxon>Neoteleostei</taxon>
        <taxon>Acanthomorphata</taxon>
        <taxon>Zeiogadaria</taxon>
        <taxon>Gadariae</taxon>
        <taxon>Gadiformes</taxon>
        <taxon>Gadoidei</taxon>
        <taxon>Merlucciidae</taxon>
        <taxon>Merluccius</taxon>
    </lineage>
</organism>
<keyword evidence="2" id="KW-1185">Reference proteome</keyword>
<name>A0AA47N7C3_MERPO</name>
<dbReference type="AlphaFoldDB" id="A0AA47N7C3"/>
<sequence length="335" mass="37603">MTPSPENMGPIKTTMEKTFSHHRNWISTQSPTVADIVQQYPCFIDIPSLLDIVFGRLFDGKAEMFIRRSSIIPKLKQISILEKGFVSSLLDQTENQNDDELCHSMLQVLTHLLPPTASGRGAAASTRCSMKSAMSYLLDFVPHGTSIPSLCNSNEGSLRTHQPQLVCIGHLNSQARQFIIVVRSDKVAIPLHDDSLTCALDKLFTFFWVFNVACPTQLASFFIFLEYIYDLTVSTSARRSCPSVGAHWQASGFGLNQLSIYRCPICKQPVPGEIRKLHWHLRVVHSLSDSQDNTIICSQSSCQRTYHNLNSYSRHLFRANIHMGTIAQAICRTTL</sequence>
<dbReference type="Proteomes" id="UP001174136">
    <property type="component" value="Unassembled WGS sequence"/>
</dbReference>
<evidence type="ECO:0000313" key="1">
    <source>
        <dbReference type="EMBL" id="KAK0153220.1"/>
    </source>
</evidence>
<comment type="caution">
    <text evidence="1">The sequence shown here is derived from an EMBL/GenBank/DDBJ whole genome shotgun (WGS) entry which is preliminary data.</text>
</comment>
<reference evidence="1" key="1">
    <citation type="journal article" date="2023" name="Front. Mar. Sci.">
        <title>A new Merluccius polli reference genome to investigate the effects of global change in West African waters.</title>
        <authorList>
            <person name="Mateo J.L."/>
            <person name="Blanco-Fernandez C."/>
            <person name="Garcia-Vazquez E."/>
            <person name="Machado-Schiaffino G."/>
        </authorList>
    </citation>
    <scope>NUCLEOTIDE SEQUENCE</scope>
    <source>
        <strain evidence="1">C29</strain>
        <tissue evidence="1">Fin</tissue>
    </source>
</reference>
<dbReference type="EMBL" id="JAOPHQ010000859">
    <property type="protein sequence ID" value="KAK0153220.1"/>
    <property type="molecule type" value="Genomic_DNA"/>
</dbReference>
<accession>A0AA47N7C3</accession>
<protein>
    <submittedName>
        <fullName evidence="1">Uncharacterized protein</fullName>
    </submittedName>
</protein>
<evidence type="ECO:0000313" key="2">
    <source>
        <dbReference type="Proteomes" id="UP001174136"/>
    </source>
</evidence>
<gene>
    <name evidence="1" type="ORF">N1851_005092</name>
</gene>